<dbReference type="Proteomes" id="UP000642094">
    <property type="component" value="Unassembled WGS sequence"/>
</dbReference>
<dbReference type="RefSeq" id="WP_190402115.1">
    <property type="nucleotide sequence ID" value="NZ_JACJQB010000004.1"/>
</dbReference>
<proteinExistence type="predicted"/>
<keyword evidence="2" id="KW-1185">Reference proteome</keyword>
<evidence type="ECO:0000313" key="1">
    <source>
        <dbReference type="EMBL" id="MBD2187227.1"/>
    </source>
</evidence>
<dbReference type="EMBL" id="JACJQB010000004">
    <property type="protein sequence ID" value="MBD2187227.1"/>
    <property type="molecule type" value="Genomic_DNA"/>
</dbReference>
<sequence length="143" mass="17215">MERGLLWLPLLIAFFWLAWSGWNEYQKIESYKRWAEQFERHKYDIYAVLGQKDDLLTWGKPTRKDPRDIQTVSFQDIARIRFRIDSKFFDEKDAEFPLNAKKISLELVLKTGEMPSIRFTDVDIAANWYRFLCDRLSNRTPQT</sequence>
<gene>
    <name evidence="1" type="ORF">H6F41_03580</name>
</gene>
<evidence type="ECO:0000313" key="2">
    <source>
        <dbReference type="Proteomes" id="UP000642094"/>
    </source>
</evidence>
<protein>
    <submittedName>
        <fullName evidence="1">Uncharacterized protein</fullName>
    </submittedName>
</protein>
<accession>A0ABR7ZUK6</accession>
<comment type="caution">
    <text evidence="1">The sequence shown here is derived from an EMBL/GenBank/DDBJ whole genome shotgun (WGS) entry which is preliminary data.</text>
</comment>
<organism evidence="1 2">
    <name type="scientific">Pseudanabaena mucicola FACHB-723</name>
    <dbReference type="NCBI Taxonomy" id="2692860"/>
    <lineage>
        <taxon>Bacteria</taxon>
        <taxon>Bacillati</taxon>
        <taxon>Cyanobacteriota</taxon>
        <taxon>Cyanophyceae</taxon>
        <taxon>Pseudanabaenales</taxon>
        <taxon>Pseudanabaenaceae</taxon>
        <taxon>Pseudanabaena</taxon>
    </lineage>
</organism>
<name>A0ABR7ZUK6_9CYAN</name>
<reference evidence="1 2" key="1">
    <citation type="journal article" date="2020" name="ISME J.">
        <title>Comparative genomics reveals insights into cyanobacterial evolution and habitat adaptation.</title>
        <authorList>
            <person name="Chen M.Y."/>
            <person name="Teng W.K."/>
            <person name="Zhao L."/>
            <person name="Hu C.X."/>
            <person name="Zhou Y.K."/>
            <person name="Han B.P."/>
            <person name="Song L.R."/>
            <person name="Shu W.S."/>
        </authorList>
    </citation>
    <scope>NUCLEOTIDE SEQUENCE [LARGE SCALE GENOMIC DNA]</scope>
    <source>
        <strain evidence="1 2">FACHB-723</strain>
    </source>
</reference>